<feature type="transmembrane region" description="Helical" evidence="2">
    <location>
        <begin position="12"/>
        <end position="31"/>
    </location>
</feature>
<keyword evidence="2" id="KW-0812">Transmembrane</keyword>
<sequence>MAAPESVAVPSFPFFPLFLSSLSFLILLFLWAKRRSSSRARCGEKNHLGLRCDLPAWDSPPPPQRLDEGRDEEASPGSEEKGRRKRSRKKRVESRGGSDGADEERNAASVDTYRIGDLEFGKIEFIYPFSSFASSTQRKIKMQYDEIVKSNKEKTLTMAQVGQFINCLVVARTELQRKAEIIQRSFKIKKALLCKADRSSFDRLCQQICKLEMDHKRLEEDAIVYNLLQEQLKLSSAYKMLLEASENTEDKIDSDHATEPPDITFEELLAQEKKDMFWQKNRKLRKISSCNQIHLSLPASPHSIFCEAPSKCLLPEQQAAPTLLSRSSRTPVANQALQVSSLSSTGEVEEELCRRLKTWFASDASSWIATRTGTCARGGAEEAGRVTAASRARLRVVRGSQDAVDRWRSLQVWRLRKKSSNKTGLTWLVHWLLRLVE</sequence>
<feature type="compositionally biased region" description="Basic residues" evidence="1">
    <location>
        <begin position="83"/>
        <end position="92"/>
    </location>
</feature>
<evidence type="ECO:0000313" key="3">
    <source>
        <dbReference type="EMBL" id="KAG6498785.1"/>
    </source>
</evidence>
<dbReference type="PANTHER" id="PTHR35991">
    <property type="entry name" value="CA-RESPONSIVE PROTEIN"/>
    <property type="match status" value="1"/>
</dbReference>
<organism evidence="3 4">
    <name type="scientific">Zingiber officinale</name>
    <name type="common">Ginger</name>
    <name type="synonym">Amomum zingiber</name>
    <dbReference type="NCBI Taxonomy" id="94328"/>
    <lineage>
        <taxon>Eukaryota</taxon>
        <taxon>Viridiplantae</taxon>
        <taxon>Streptophyta</taxon>
        <taxon>Embryophyta</taxon>
        <taxon>Tracheophyta</taxon>
        <taxon>Spermatophyta</taxon>
        <taxon>Magnoliopsida</taxon>
        <taxon>Liliopsida</taxon>
        <taxon>Zingiberales</taxon>
        <taxon>Zingiberaceae</taxon>
        <taxon>Zingiber</taxon>
    </lineage>
</organism>
<proteinExistence type="predicted"/>
<evidence type="ECO:0000256" key="2">
    <source>
        <dbReference type="SAM" id="Phobius"/>
    </source>
</evidence>
<reference evidence="3 4" key="1">
    <citation type="submission" date="2020-08" db="EMBL/GenBank/DDBJ databases">
        <title>Plant Genome Project.</title>
        <authorList>
            <person name="Zhang R.-G."/>
        </authorList>
    </citation>
    <scope>NUCLEOTIDE SEQUENCE [LARGE SCALE GENOMIC DNA]</scope>
    <source>
        <tissue evidence="3">Rhizome</tissue>
    </source>
</reference>
<keyword evidence="4" id="KW-1185">Reference proteome</keyword>
<keyword evidence="2" id="KW-0472">Membrane</keyword>
<name>A0A8J5FZJ5_ZINOF</name>
<evidence type="ECO:0000313" key="4">
    <source>
        <dbReference type="Proteomes" id="UP000734854"/>
    </source>
</evidence>
<dbReference type="Proteomes" id="UP000734854">
    <property type="component" value="Unassembled WGS sequence"/>
</dbReference>
<protein>
    <submittedName>
        <fullName evidence="3">Uncharacterized protein</fullName>
    </submittedName>
</protein>
<evidence type="ECO:0000256" key="1">
    <source>
        <dbReference type="SAM" id="MobiDB-lite"/>
    </source>
</evidence>
<gene>
    <name evidence="3" type="ORF">ZIOFF_038507</name>
</gene>
<feature type="region of interest" description="Disordered" evidence="1">
    <location>
        <begin position="53"/>
        <end position="106"/>
    </location>
</feature>
<dbReference type="EMBL" id="JACMSC010000011">
    <property type="protein sequence ID" value="KAG6498785.1"/>
    <property type="molecule type" value="Genomic_DNA"/>
</dbReference>
<accession>A0A8J5FZJ5</accession>
<dbReference type="PANTHER" id="PTHR35991:SF1">
    <property type="entry name" value="CA-RESPONSIVE PROTEIN"/>
    <property type="match status" value="1"/>
</dbReference>
<keyword evidence="2" id="KW-1133">Transmembrane helix</keyword>
<dbReference type="AlphaFoldDB" id="A0A8J5FZJ5"/>
<comment type="caution">
    <text evidence="3">The sequence shown here is derived from an EMBL/GenBank/DDBJ whole genome shotgun (WGS) entry which is preliminary data.</text>
</comment>